<reference evidence="2 3" key="1">
    <citation type="journal article" date="2017" name="Environ. Microbiol.">
        <title>Decay of the glycolytic pathway and adaptation to intranuclear parasitism within Enterocytozoonidae microsporidia.</title>
        <authorList>
            <person name="Wiredu Boakye D."/>
            <person name="Jaroenlak P."/>
            <person name="Prachumwat A."/>
            <person name="Williams T.A."/>
            <person name="Bateman K.S."/>
            <person name="Itsathitphaisarn O."/>
            <person name="Sritunyalucksana K."/>
            <person name="Paszkiewicz K.H."/>
            <person name="Moore K.A."/>
            <person name="Stentiford G.D."/>
            <person name="Williams B.A."/>
        </authorList>
    </citation>
    <scope>NUCLEOTIDE SEQUENCE [LARGE SCALE GENOMIC DNA]</scope>
    <source>
        <strain evidence="2 3">TH1</strain>
    </source>
</reference>
<dbReference type="EMBL" id="MNPJ01000021">
    <property type="protein sequence ID" value="OQS54200.1"/>
    <property type="molecule type" value="Genomic_DNA"/>
</dbReference>
<dbReference type="VEuPathDB" id="MicrosporidiaDB:EHP00_843"/>
<dbReference type="SUPFAM" id="SSF50998">
    <property type="entry name" value="Quinoprotein alcohol dehydrogenase-like"/>
    <property type="match status" value="1"/>
</dbReference>
<dbReference type="AlphaFoldDB" id="A0A1W0E4P0"/>
<organism evidence="2 3">
    <name type="scientific">Ecytonucleospora hepatopenaei</name>
    <dbReference type="NCBI Taxonomy" id="646526"/>
    <lineage>
        <taxon>Eukaryota</taxon>
        <taxon>Fungi</taxon>
        <taxon>Fungi incertae sedis</taxon>
        <taxon>Microsporidia</taxon>
        <taxon>Enterocytozoonidae</taxon>
        <taxon>Ecytonucleospora</taxon>
    </lineage>
</organism>
<accession>A0A1W0E4P0</accession>
<keyword evidence="3" id="KW-1185">Reference proteome</keyword>
<proteinExistence type="predicted"/>
<sequence>MSAQKNNKDKITAQKNNKDKESNNDDNKKTTETPKTFKIEIIEQTDTSCSDEQECYDESSSGSDILNVSCKQDVFLWEDSSTSLENGYEFNFEEETVKKFKRDQEEKINLKECVFTAKCKIKLFKVYDDIFVIVDTFNIIYVVDKITKGHKTYKISYFKISDFIKINDNLFFGSEVSTFLYCLNIKTGKITSVNKQLGYVRKFKKISSTRFLILGEKLVVGDENLQKINSFTGTFAAVATEKTGGRCIALKKTGEICEFDSDLNLLGEKSFDSKFSFKNIFITTTHLFVGTEMGMLIFDHKYNKVKEITQLPCSPTGFSSTSKYVCLFGTEQPFFRIYKNNYTFESFEGFPYATIKNATGIESFEDKIFIAKGSQVLEYNLTTNLPK</sequence>
<dbReference type="OrthoDB" id="2190712at2759"/>
<name>A0A1W0E4P0_9MICR</name>
<dbReference type="Proteomes" id="UP000192758">
    <property type="component" value="Unassembled WGS sequence"/>
</dbReference>
<protein>
    <submittedName>
        <fullName evidence="2">Uncharacterized protein</fullName>
    </submittedName>
</protein>
<evidence type="ECO:0000256" key="1">
    <source>
        <dbReference type="SAM" id="MobiDB-lite"/>
    </source>
</evidence>
<evidence type="ECO:0000313" key="2">
    <source>
        <dbReference type="EMBL" id="OQS54200.1"/>
    </source>
</evidence>
<dbReference type="InterPro" id="IPR011047">
    <property type="entry name" value="Quinoprotein_ADH-like_sf"/>
</dbReference>
<evidence type="ECO:0000313" key="3">
    <source>
        <dbReference type="Proteomes" id="UP000192758"/>
    </source>
</evidence>
<gene>
    <name evidence="2" type="ORF">EHP00_843</name>
</gene>
<feature type="region of interest" description="Disordered" evidence="1">
    <location>
        <begin position="1"/>
        <end position="37"/>
    </location>
</feature>
<comment type="caution">
    <text evidence="2">The sequence shown here is derived from an EMBL/GenBank/DDBJ whole genome shotgun (WGS) entry which is preliminary data.</text>
</comment>